<evidence type="ECO:0000313" key="2">
    <source>
        <dbReference type="Proteomes" id="UP000054653"/>
    </source>
</evidence>
<dbReference type="Proteomes" id="UP000054653">
    <property type="component" value="Unassembled WGS sequence"/>
</dbReference>
<dbReference type="EMBL" id="JYDI01000222">
    <property type="protein sequence ID" value="KRY47984.1"/>
    <property type="molecule type" value="Genomic_DNA"/>
</dbReference>
<reference evidence="1 2" key="1">
    <citation type="submission" date="2015-01" db="EMBL/GenBank/DDBJ databases">
        <title>Evolution of Trichinella species and genotypes.</title>
        <authorList>
            <person name="Korhonen P.K."/>
            <person name="Edoardo P."/>
            <person name="Giuseppe L.R."/>
            <person name="Gasser R.B."/>
        </authorList>
    </citation>
    <scope>NUCLEOTIDE SEQUENCE [LARGE SCALE GENOMIC DNA]</scope>
    <source>
        <strain evidence="1">ISS120</strain>
    </source>
</reference>
<comment type="caution">
    <text evidence="1">The sequence shown here is derived from an EMBL/GenBank/DDBJ whole genome shotgun (WGS) entry which is preliminary data.</text>
</comment>
<name>A0A0V1CFE2_TRIBR</name>
<sequence>MSARAMSMAGRRFDSTAPMWVLSSTLLNIAPMCERSSVPMVALLTKHVQRCDDHCSEHQQHPLAYISFTSHRGVLVVHLSNSYNGVGDPRNFALRMCVCCFNAESIGNNSNQQCVTAQSQGSANETDLGELRRQMQKIQLDLLSLTNPSRQLMKCKHFDAPSRCKLELALSCISNTANKVSKDFLIGKQPSAAMLTWLGMFAINDDDDDDDDTCMQREISMKFLDYFSKCVIVRVPVMHVREVCQISTFLKCARLIFKLVKTSNYAAQITSLDSKSSRSLLELICNPKPDLPSLRALVADFVRIFPFKQMWRSIVRPVILVKGRGERNEVTKLKVLMERFKFMIEIQ</sequence>
<proteinExistence type="predicted"/>
<keyword evidence="2" id="KW-1185">Reference proteome</keyword>
<gene>
    <name evidence="1" type="ORF">T03_17584</name>
</gene>
<accession>A0A0V1CFE2</accession>
<organism evidence="1 2">
    <name type="scientific">Trichinella britovi</name>
    <name type="common">Parasitic roundworm</name>
    <dbReference type="NCBI Taxonomy" id="45882"/>
    <lineage>
        <taxon>Eukaryota</taxon>
        <taxon>Metazoa</taxon>
        <taxon>Ecdysozoa</taxon>
        <taxon>Nematoda</taxon>
        <taxon>Enoplea</taxon>
        <taxon>Dorylaimia</taxon>
        <taxon>Trichinellida</taxon>
        <taxon>Trichinellidae</taxon>
        <taxon>Trichinella</taxon>
    </lineage>
</organism>
<dbReference type="AlphaFoldDB" id="A0A0V1CFE2"/>
<evidence type="ECO:0000313" key="1">
    <source>
        <dbReference type="EMBL" id="KRY47984.1"/>
    </source>
</evidence>
<protein>
    <submittedName>
        <fullName evidence="1">Uncharacterized protein</fullName>
    </submittedName>
</protein>